<protein>
    <recommendedName>
        <fullName evidence="11">ascorbate ferrireductase (transmembrane)</fullName>
        <ecNumber evidence="11">7.2.1.3</ecNumber>
    </recommendedName>
</protein>
<evidence type="ECO:0000256" key="11">
    <source>
        <dbReference type="ARBA" id="ARBA00024225"/>
    </source>
</evidence>
<keyword evidence="4" id="KW-0349">Heme</keyword>
<keyword evidence="10" id="KW-0472">Membrane</keyword>
<dbReference type="InterPro" id="IPR045150">
    <property type="entry name" value="CYB561D1/2"/>
</dbReference>
<dbReference type="GO" id="GO:0046872">
    <property type="term" value="F:metal ion binding"/>
    <property type="evidence" value="ECO:0007669"/>
    <property type="project" value="UniProtKB-KW"/>
</dbReference>
<dbReference type="EC" id="7.2.1.3" evidence="11"/>
<keyword evidence="13" id="KW-1185">Reference proteome</keyword>
<dbReference type="PROSITE" id="PS50939">
    <property type="entry name" value="CYTOCHROME_B561"/>
    <property type="match status" value="1"/>
</dbReference>
<comment type="subcellular location">
    <subcellularLocation>
        <location evidence="2">Membrane</location>
        <topology evidence="2">Multi-pass membrane protein</topology>
    </subcellularLocation>
</comment>
<dbReference type="InterPro" id="IPR006593">
    <property type="entry name" value="Cyt_b561/ferric_Rdtase_TM"/>
</dbReference>
<evidence type="ECO:0000256" key="6">
    <source>
        <dbReference type="ARBA" id="ARBA00022723"/>
    </source>
</evidence>
<evidence type="ECO:0000313" key="13">
    <source>
        <dbReference type="Proteomes" id="UP000653454"/>
    </source>
</evidence>
<dbReference type="AlphaFoldDB" id="A0A8S4D1G4"/>
<gene>
    <name evidence="12" type="ORF">PLXY2_LOCUS868</name>
</gene>
<evidence type="ECO:0000256" key="3">
    <source>
        <dbReference type="ARBA" id="ARBA00022448"/>
    </source>
</evidence>
<dbReference type="Pfam" id="PF03188">
    <property type="entry name" value="Cytochrom_B561"/>
    <property type="match status" value="1"/>
</dbReference>
<proteinExistence type="predicted"/>
<keyword evidence="8" id="KW-1133">Transmembrane helix</keyword>
<organism evidence="12 13">
    <name type="scientific">Plutella xylostella</name>
    <name type="common">Diamondback moth</name>
    <name type="synonym">Plutella maculipennis</name>
    <dbReference type="NCBI Taxonomy" id="51655"/>
    <lineage>
        <taxon>Eukaryota</taxon>
        <taxon>Metazoa</taxon>
        <taxon>Ecdysozoa</taxon>
        <taxon>Arthropoda</taxon>
        <taxon>Hexapoda</taxon>
        <taxon>Insecta</taxon>
        <taxon>Pterygota</taxon>
        <taxon>Neoptera</taxon>
        <taxon>Endopterygota</taxon>
        <taxon>Lepidoptera</taxon>
        <taxon>Glossata</taxon>
        <taxon>Ditrysia</taxon>
        <taxon>Yponomeutoidea</taxon>
        <taxon>Plutellidae</taxon>
        <taxon>Plutella</taxon>
    </lineage>
</organism>
<evidence type="ECO:0000256" key="9">
    <source>
        <dbReference type="ARBA" id="ARBA00023004"/>
    </source>
</evidence>
<keyword evidence="9" id="KW-0408">Iron</keyword>
<evidence type="ECO:0000313" key="12">
    <source>
        <dbReference type="EMBL" id="CAG9090841.1"/>
    </source>
</evidence>
<dbReference type="GO" id="GO:0016020">
    <property type="term" value="C:membrane"/>
    <property type="evidence" value="ECO:0007669"/>
    <property type="project" value="UniProtKB-SubCell"/>
</dbReference>
<name>A0A8S4D1G4_PLUXY</name>
<evidence type="ECO:0000256" key="10">
    <source>
        <dbReference type="ARBA" id="ARBA00023136"/>
    </source>
</evidence>
<evidence type="ECO:0000256" key="8">
    <source>
        <dbReference type="ARBA" id="ARBA00022989"/>
    </source>
</evidence>
<evidence type="ECO:0000256" key="1">
    <source>
        <dbReference type="ARBA" id="ARBA00001970"/>
    </source>
</evidence>
<reference evidence="12" key="1">
    <citation type="submission" date="2020-11" db="EMBL/GenBank/DDBJ databases">
        <authorList>
            <person name="Whiteford S."/>
        </authorList>
    </citation>
    <scope>NUCLEOTIDE SEQUENCE</scope>
</reference>
<dbReference type="Proteomes" id="UP000653454">
    <property type="component" value="Unassembled WGS sequence"/>
</dbReference>
<dbReference type="CDD" id="cd08761">
    <property type="entry name" value="Cyt_b561_CYB561D2_like"/>
    <property type="match status" value="1"/>
</dbReference>
<dbReference type="EMBL" id="CAJHNJ030000002">
    <property type="protein sequence ID" value="CAG9090841.1"/>
    <property type="molecule type" value="Genomic_DNA"/>
</dbReference>
<evidence type="ECO:0000256" key="7">
    <source>
        <dbReference type="ARBA" id="ARBA00022982"/>
    </source>
</evidence>
<dbReference type="GO" id="GO:0140575">
    <property type="term" value="F:transmembrane monodehydroascorbate reductase activity"/>
    <property type="evidence" value="ECO:0007669"/>
    <property type="project" value="InterPro"/>
</dbReference>
<dbReference type="Gene3D" id="1.20.120.1770">
    <property type="match status" value="1"/>
</dbReference>
<keyword evidence="5" id="KW-0812">Transmembrane</keyword>
<comment type="cofactor">
    <cofactor evidence="1">
        <name>heme b</name>
        <dbReference type="ChEBI" id="CHEBI:60344"/>
    </cofactor>
</comment>
<dbReference type="SMART" id="SM00665">
    <property type="entry name" value="B561"/>
    <property type="match status" value="1"/>
</dbReference>
<dbReference type="PANTHER" id="PTHR15422:SF45">
    <property type="entry name" value="CYTOCHROME B561 DOMAIN-CONTAINING PROTEIN"/>
    <property type="match status" value="1"/>
</dbReference>
<evidence type="ECO:0000256" key="2">
    <source>
        <dbReference type="ARBA" id="ARBA00004141"/>
    </source>
</evidence>
<keyword evidence="3" id="KW-0813">Transport</keyword>
<evidence type="ECO:0000256" key="5">
    <source>
        <dbReference type="ARBA" id="ARBA00022692"/>
    </source>
</evidence>
<comment type="caution">
    <text evidence="12">The sequence shown here is derived from an EMBL/GenBank/DDBJ whole genome shotgun (WGS) entry which is preliminary data.</text>
</comment>
<dbReference type="PANTHER" id="PTHR15422">
    <property type="entry name" value="OS05G0565100 PROTEIN"/>
    <property type="match status" value="1"/>
</dbReference>
<sequence>MQQYDKNENSRLVGPPSGPKTNYVNMINNICGATLLCIIIFCCFKDGVTLFSFHPILMTLGWLMFMATAINAIAPGDLATEWMPIRLRSARHWVLQLCGSTIIFIGLIVIVTNKFIHDKPHFASLHSKFGLSAIIFMFITMTGGLGALYSMKLKNYLPPLYTKLIHAFFGVVTFSLGIIAIILAYFSTWWTFGDILRYMNLVLALIILLFTVLRPSLKIYFRLKERFESPN</sequence>
<dbReference type="GO" id="GO:0140571">
    <property type="term" value="F:transmembrane ascorbate ferrireductase activity"/>
    <property type="evidence" value="ECO:0007669"/>
    <property type="project" value="UniProtKB-EC"/>
</dbReference>
<accession>A0A8S4D1G4</accession>
<keyword evidence="7" id="KW-0249">Electron transport</keyword>
<keyword evidence="6" id="KW-0479">Metal-binding</keyword>
<evidence type="ECO:0000256" key="4">
    <source>
        <dbReference type="ARBA" id="ARBA00022617"/>
    </source>
</evidence>